<sequence length="106" mass="10650">MSVSDNLLSVFSGMAGAASATSLTLLATEIMPLKNTEILIDAIGYGTVATVGGVLMARCLRGKALLTGAFLGAVTTLGLASGAAQIAVHQIVSPSLAPKSEQSFKL</sequence>
<comment type="caution">
    <text evidence="2">The sequence shown here is derived from an EMBL/GenBank/DDBJ whole genome shotgun (WGS) entry which is preliminary data.</text>
</comment>
<feature type="transmembrane region" description="Helical" evidence="1">
    <location>
        <begin position="38"/>
        <end position="57"/>
    </location>
</feature>
<reference evidence="2 3" key="1">
    <citation type="submission" date="2017-08" db="EMBL/GenBank/DDBJ databases">
        <title>Infants hospitalized years apart are colonized by the same room-sourced microbial strains.</title>
        <authorList>
            <person name="Brooks B."/>
            <person name="Olm M.R."/>
            <person name="Firek B.A."/>
            <person name="Baker R."/>
            <person name="Thomas B.C."/>
            <person name="Morowitz M.J."/>
            <person name="Banfield J.F."/>
        </authorList>
    </citation>
    <scope>NUCLEOTIDE SEQUENCE [LARGE SCALE GENOMIC DNA]</scope>
    <source>
        <strain evidence="2">S2_005_002_R2_29</strain>
    </source>
</reference>
<feature type="transmembrane region" description="Helical" evidence="1">
    <location>
        <begin position="7"/>
        <end position="26"/>
    </location>
</feature>
<keyword evidence="1" id="KW-0472">Membrane</keyword>
<dbReference type="EMBL" id="QFQB01000034">
    <property type="protein sequence ID" value="PZQ46003.1"/>
    <property type="molecule type" value="Genomic_DNA"/>
</dbReference>
<keyword evidence="1" id="KW-1133">Transmembrane helix</keyword>
<keyword evidence="1" id="KW-0812">Transmembrane</keyword>
<dbReference type="AlphaFoldDB" id="A0A2W5PU92"/>
<name>A0A2W5PU92_9BACT</name>
<evidence type="ECO:0000313" key="3">
    <source>
        <dbReference type="Proteomes" id="UP000249417"/>
    </source>
</evidence>
<evidence type="ECO:0000313" key="2">
    <source>
        <dbReference type="EMBL" id="PZQ46003.1"/>
    </source>
</evidence>
<proteinExistence type="predicted"/>
<gene>
    <name evidence="2" type="ORF">DI551_05915</name>
</gene>
<accession>A0A2W5PU92</accession>
<organism evidence="2 3">
    <name type="scientific">Micavibrio aeruginosavorus</name>
    <dbReference type="NCBI Taxonomy" id="349221"/>
    <lineage>
        <taxon>Bacteria</taxon>
        <taxon>Pseudomonadati</taxon>
        <taxon>Bdellovibrionota</taxon>
        <taxon>Bdellovibrionia</taxon>
        <taxon>Bdellovibrionales</taxon>
        <taxon>Pseudobdellovibrionaceae</taxon>
        <taxon>Micavibrio</taxon>
    </lineage>
</organism>
<protein>
    <submittedName>
        <fullName evidence="2">Uncharacterized protein</fullName>
    </submittedName>
</protein>
<feature type="transmembrane region" description="Helical" evidence="1">
    <location>
        <begin position="64"/>
        <end position="88"/>
    </location>
</feature>
<evidence type="ECO:0000256" key="1">
    <source>
        <dbReference type="SAM" id="Phobius"/>
    </source>
</evidence>
<dbReference type="Proteomes" id="UP000249417">
    <property type="component" value="Unassembled WGS sequence"/>
</dbReference>